<sequence>MSFSIGQRWISDSESELGLGTVVAIEGRMVTLLFPASGENRFYAMADAPVTRVVFNVGDEISSTDDWSMTISELEEVDELIIYHGVRHDTQEPVQLREMFLSHFLKFNKPQDRLFAGQIDRFDSFVVRYQTLVKRFEQQQSELKGLMGGKVSLIPHQLYIASEVGRRISPRVLLSDEVGLGKTIEAGLIIHQQLIAGLAKRVLIVVPDALQYQWLIEMLRRFNMHFSLFDEDRCIEAYADAENPFETEQLVLCSLDFLRRKKKRFEQVAEAEWDLLVVDEAHHLQWDEQNPSREYQVIEHLAQQIAGVLLLTATPDQLGHQSHFARLRLLDPDRFYDYAAFLEEEQHYQPVAEAAQALLDTGRLSDQHANQLTELLSENDIQPLINLINDKQATEEQQLQAKQELLQHLLDRHGTGRVLFRNTRNAIAGFPKRQLSAYPLNLPSQYKTALKVQQMMQGNNSGLNNQLMFPEELYQQFEGETENSASWTQYDPRIDWLIDFLLANKQKKVLLICAKAATALAIEDAVRTREGIRGTVFHEDMSLLERDKAAAYFAQDEAGAQLMVCSEIGSEGRNFQFAQHIVLFDLPTNPDLLEQRIGRLDRIGQKHDIQIHVPYLQDTPQQSLLRWYHEGLNAFEHTCPAGSEIYKEFGERLNTILASAEAAPAELDALIKDTARRYQELRQKLDAGRDRLLEIHSSGGTKAQQLIEKIQSAEQDPHFVTFSLRLFDSIGINQDDKGENALVLHASEQMIVPSINGLPEDGCTITYDRDTALSRDEIQLMSWEHPLLQSCIDTILGADLGTSSVALLKNRALPVGSLFLEGIFVVETSAPAAFQIERYLPATPVRILLDKNGGDLSDKVGFEQFNQQLSAVNRHLAAKLVSASQQQIHPLLAQANKLAQQQLSDIVAQASNKMKQSLNAELARLEALSAVNPSIRQDELATMRELRDNADNYLQKAQVKLDSLRVILVSHN</sequence>
<dbReference type="EMBL" id="BMDY01000030">
    <property type="protein sequence ID" value="GGB19564.1"/>
    <property type="molecule type" value="Genomic_DNA"/>
</dbReference>
<dbReference type="Proteomes" id="UP000651977">
    <property type="component" value="Unassembled WGS sequence"/>
</dbReference>
<proteinExistence type="inferred from homology"/>
<evidence type="ECO:0000256" key="7">
    <source>
        <dbReference type="ARBA" id="ARBA00023159"/>
    </source>
</evidence>
<keyword evidence="2 9" id="KW-0378">Hydrolase</keyword>
<dbReference type="InterPro" id="IPR014001">
    <property type="entry name" value="Helicase_ATP-bd"/>
</dbReference>
<dbReference type="Gene3D" id="6.10.140.1500">
    <property type="match status" value="1"/>
</dbReference>
<dbReference type="Gene3D" id="3.30.360.80">
    <property type="match status" value="1"/>
</dbReference>
<dbReference type="Gene3D" id="2.30.30.930">
    <property type="match status" value="1"/>
</dbReference>
<dbReference type="Gene3D" id="3.40.50.10810">
    <property type="entry name" value="Tandem AAA-ATPase domain"/>
    <property type="match status" value="1"/>
</dbReference>
<dbReference type="InterPro" id="IPR001650">
    <property type="entry name" value="Helicase_C-like"/>
</dbReference>
<feature type="coiled-coil region" evidence="10">
    <location>
        <begin position="908"/>
        <end position="956"/>
    </location>
</feature>
<keyword evidence="10" id="KW-0175">Coiled coil</keyword>
<dbReference type="PROSITE" id="PS51192">
    <property type="entry name" value="HELICASE_ATP_BIND_1"/>
    <property type="match status" value="1"/>
</dbReference>
<dbReference type="InterPro" id="IPR040765">
    <property type="entry name" value="Tudor_1_RapA"/>
</dbReference>
<dbReference type="RefSeq" id="WP_055734042.1">
    <property type="nucleotide sequence ID" value="NZ_BMDY01000030.1"/>
</dbReference>
<evidence type="ECO:0000256" key="3">
    <source>
        <dbReference type="ARBA" id="ARBA00022806"/>
    </source>
</evidence>
<comment type="similarity">
    <text evidence="9">Belongs to the SNF2/RAD54 helicase family. RapA subfamily.</text>
</comment>
<evidence type="ECO:0000256" key="4">
    <source>
        <dbReference type="ARBA" id="ARBA00022840"/>
    </source>
</evidence>
<keyword evidence="14" id="KW-1185">Reference proteome</keyword>
<dbReference type="PANTHER" id="PTHR45766:SF6">
    <property type="entry name" value="SWI_SNF-RELATED MATRIX-ASSOCIATED ACTIN-DEPENDENT REGULATOR OF CHROMATIN SUBFAMILY A-LIKE PROTEIN 1"/>
    <property type="match status" value="1"/>
</dbReference>
<dbReference type="SMART" id="SM00490">
    <property type="entry name" value="HELICc"/>
    <property type="match status" value="1"/>
</dbReference>
<keyword evidence="3 9" id="KW-0347">Helicase</keyword>
<dbReference type="SMART" id="SM00487">
    <property type="entry name" value="DEXDc"/>
    <property type="match status" value="1"/>
</dbReference>
<comment type="function">
    <text evidence="9">Transcription regulator that activates transcription by stimulating RNA polymerase (RNAP) recycling in case of stress conditions such as supercoiled DNA or high salt concentrations. Probably acts by releasing the RNAP, when it is trapped or immobilized on tightly supercoiled DNA. Does not activate transcription on linear DNA. Probably not involved in DNA repair.</text>
</comment>
<name>A0ABQ1I5T1_9ALTE</name>
<organism evidence="13 14">
    <name type="scientific">Agarivorans gilvus</name>
    <dbReference type="NCBI Taxonomy" id="680279"/>
    <lineage>
        <taxon>Bacteria</taxon>
        <taxon>Pseudomonadati</taxon>
        <taxon>Pseudomonadota</taxon>
        <taxon>Gammaproteobacteria</taxon>
        <taxon>Alteromonadales</taxon>
        <taxon>Alteromonadaceae</taxon>
        <taxon>Agarivorans</taxon>
    </lineage>
</organism>
<dbReference type="EC" id="3.6.4.-" evidence="9"/>
<evidence type="ECO:0000256" key="9">
    <source>
        <dbReference type="HAMAP-Rule" id="MF_01821"/>
    </source>
</evidence>
<evidence type="ECO:0000256" key="1">
    <source>
        <dbReference type="ARBA" id="ARBA00022741"/>
    </source>
</evidence>
<protein>
    <recommendedName>
        <fullName evidence="9">RNA polymerase-associated protein RapA</fullName>
        <ecNumber evidence="9">3.6.4.-</ecNumber>
    </recommendedName>
    <alternativeName>
        <fullName evidence="9">ATP-dependent helicase HepA</fullName>
    </alternativeName>
</protein>
<keyword evidence="1 9" id="KW-0547">Nucleotide-binding</keyword>
<accession>A0ABQ1I5T1</accession>
<comment type="subunit">
    <text evidence="9">Interacts with the RNAP. Has a higher affinity for the core RNAP than for the holoenzyme. Its ATPase activity is stimulated by binding to RNAP.</text>
</comment>
<evidence type="ECO:0000313" key="13">
    <source>
        <dbReference type="EMBL" id="GGB19564.1"/>
    </source>
</evidence>
<evidence type="ECO:0000256" key="5">
    <source>
        <dbReference type="ARBA" id="ARBA00023015"/>
    </source>
</evidence>
<dbReference type="NCBIfam" id="NF003426">
    <property type="entry name" value="PRK04914.1"/>
    <property type="match status" value="1"/>
</dbReference>
<keyword evidence="4 9" id="KW-0067">ATP-binding</keyword>
<evidence type="ECO:0000256" key="2">
    <source>
        <dbReference type="ARBA" id="ARBA00022801"/>
    </source>
</evidence>
<feature type="domain" description="Helicase ATP-binding" evidence="11">
    <location>
        <begin position="163"/>
        <end position="333"/>
    </location>
</feature>
<dbReference type="InterPro" id="IPR057342">
    <property type="entry name" value="DEXDc_RapA"/>
</dbReference>
<dbReference type="PROSITE" id="PS51194">
    <property type="entry name" value="HELICASE_CTER"/>
    <property type="match status" value="1"/>
</dbReference>
<dbReference type="InterPro" id="IPR023949">
    <property type="entry name" value="Helicase_RapA"/>
</dbReference>
<dbReference type="Pfam" id="PF18339">
    <property type="entry name" value="Tudor_1_RapA"/>
    <property type="match status" value="1"/>
</dbReference>
<dbReference type="InterPro" id="IPR022737">
    <property type="entry name" value="RapA_C"/>
</dbReference>
<comment type="caution">
    <text evidence="13">The sequence shown here is derived from an EMBL/GenBank/DDBJ whole genome shotgun (WGS) entry which is preliminary data.</text>
</comment>
<evidence type="ECO:0000256" key="8">
    <source>
        <dbReference type="ARBA" id="ARBA00023163"/>
    </source>
</evidence>
<dbReference type="InterPro" id="IPR049730">
    <property type="entry name" value="SNF2/RAD54-like_C"/>
</dbReference>
<dbReference type="Gene3D" id="3.40.50.300">
    <property type="entry name" value="P-loop containing nucleotide triphosphate hydrolases"/>
    <property type="match status" value="1"/>
</dbReference>
<dbReference type="InterPro" id="IPR027417">
    <property type="entry name" value="P-loop_NTPase"/>
</dbReference>
<evidence type="ECO:0000256" key="6">
    <source>
        <dbReference type="ARBA" id="ARBA00023125"/>
    </source>
</evidence>
<dbReference type="Gene3D" id="6.10.140.2230">
    <property type="match status" value="1"/>
</dbReference>
<dbReference type="Pfam" id="PF00176">
    <property type="entry name" value="SNF2-rel_dom"/>
    <property type="match status" value="1"/>
</dbReference>
<feature type="short sequence motif" description="DEAH box" evidence="9">
    <location>
        <begin position="279"/>
        <end position="282"/>
    </location>
</feature>
<feature type="domain" description="Helicase C-terminal" evidence="12">
    <location>
        <begin position="493"/>
        <end position="647"/>
    </location>
</feature>
<dbReference type="InterPro" id="IPR040766">
    <property type="entry name" value="Tudor_2_RapA"/>
</dbReference>
<evidence type="ECO:0000256" key="10">
    <source>
        <dbReference type="SAM" id="Coils"/>
    </source>
</evidence>
<dbReference type="InterPro" id="IPR038718">
    <property type="entry name" value="SNF2-like_sf"/>
</dbReference>
<reference evidence="14" key="1">
    <citation type="journal article" date="2019" name="Int. J. Syst. Evol. Microbiol.">
        <title>The Global Catalogue of Microorganisms (GCM) 10K type strain sequencing project: providing services to taxonomists for standard genome sequencing and annotation.</title>
        <authorList>
            <consortium name="The Broad Institute Genomics Platform"/>
            <consortium name="The Broad Institute Genome Sequencing Center for Infectious Disease"/>
            <person name="Wu L."/>
            <person name="Ma J."/>
        </authorList>
    </citation>
    <scope>NUCLEOTIDE SEQUENCE [LARGE SCALE GENOMIC DNA]</scope>
    <source>
        <strain evidence="14">CGMCC 1.10131</strain>
    </source>
</reference>
<dbReference type="PANTHER" id="PTHR45766">
    <property type="entry name" value="DNA ANNEALING HELICASE AND ENDONUCLEASE ZRANB3 FAMILY MEMBER"/>
    <property type="match status" value="1"/>
</dbReference>
<dbReference type="InterPro" id="IPR000330">
    <property type="entry name" value="SNF2_N"/>
</dbReference>
<keyword evidence="6 9" id="KW-0238">DNA-binding</keyword>
<dbReference type="Pfam" id="PF00271">
    <property type="entry name" value="Helicase_C"/>
    <property type="match status" value="1"/>
</dbReference>
<dbReference type="Gene3D" id="2.30.30.140">
    <property type="match status" value="1"/>
</dbReference>
<evidence type="ECO:0000313" key="14">
    <source>
        <dbReference type="Proteomes" id="UP000651977"/>
    </source>
</evidence>
<dbReference type="Pfam" id="PF12137">
    <property type="entry name" value="RapA_C"/>
    <property type="match status" value="1"/>
</dbReference>
<dbReference type="HAMAP" id="MF_01821">
    <property type="entry name" value="Helicase_RapA"/>
    <property type="match status" value="1"/>
</dbReference>
<dbReference type="Pfam" id="PF18337">
    <property type="entry name" value="Tudor_RapA"/>
    <property type="match status" value="1"/>
</dbReference>
<keyword evidence="5 9" id="KW-0805">Transcription regulation</keyword>
<dbReference type="SUPFAM" id="SSF52540">
    <property type="entry name" value="P-loop containing nucleoside triphosphate hydrolases"/>
    <property type="match status" value="2"/>
</dbReference>
<dbReference type="CDD" id="cd18011">
    <property type="entry name" value="DEXDc_RapA"/>
    <property type="match status" value="1"/>
</dbReference>
<keyword evidence="8 9" id="KW-0804">Transcription</keyword>
<keyword evidence="7 9" id="KW-0010">Activator</keyword>
<evidence type="ECO:0000259" key="11">
    <source>
        <dbReference type="PROSITE" id="PS51192"/>
    </source>
</evidence>
<dbReference type="CDD" id="cd18793">
    <property type="entry name" value="SF2_C_SNF"/>
    <property type="match status" value="1"/>
</dbReference>
<feature type="binding site" evidence="9">
    <location>
        <begin position="176"/>
        <end position="183"/>
    </location>
    <ligand>
        <name>ATP</name>
        <dbReference type="ChEBI" id="CHEBI:30616"/>
    </ligand>
</feature>
<gene>
    <name evidence="9 13" type="primary">rapA</name>
    <name evidence="13" type="ORF">GCM10007414_36230</name>
</gene>
<evidence type="ECO:0000259" key="12">
    <source>
        <dbReference type="PROSITE" id="PS51194"/>
    </source>
</evidence>